<evidence type="ECO:0000313" key="2">
    <source>
        <dbReference type="Proteomes" id="UP001516400"/>
    </source>
</evidence>
<name>A0ABD2MXU1_9CUCU</name>
<comment type="caution">
    <text evidence="1">The sequence shown here is derived from an EMBL/GenBank/DDBJ whole genome shotgun (WGS) entry which is preliminary data.</text>
</comment>
<organism evidence="1 2">
    <name type="scientific">Cryptolaemus montrouzieri</name>
    <dbReference type="NCBI Taxonomy" id="559131"/>
    <lineage>
        <taxon>Eukaryota</taxon>
        <taxon>Metazoa</taxon>
        <taxon>Ecdysozoa</taxon>
        <taxon>Arthropoda</taxon>
        <taxon>Hexapoda</taxon>
        <taxon>Insecta</taxon>
        <taxon>Pterygota</taxon>
        <taxon>Neoptera</taxon>
        <taxon>Endopterygota</taxon>
        <taxon>Coleoptera</taxon>
        <taxon>Polyphaga</taxon>
        <taxon>Cucujiformia</taxon>
        <taxon>Coccinelloidea</taxon>
        <taxon>Coccinellidae</taxon>
        <taxon>Scymninae</taxon>
        <taxon>Scymnini</taxon>
        <taxon>Cryptolaemus</taxon>
    </lineage>
</organism>
<protein>
    <submittedName>
        <fullName evidence="1">Uncharacterized protein</fullName>
    </submittedName>
</protein>
<sequence>MGHSCHNSTVTDEEQKVLKVRGLRVSDVSLSPKVDSTNGLGLDALFAERLGDVLRHRWSKHYSSAYQKKKVAINVVEVLVAEEAFFLLENLMVELHSTKGYREAERLWNVRSEFYPTNGEFFGRK</sequence>
<evidence type="ECO:0000313" key="1">
    <source>
        <dbReference type="EMBL" id="KAL3271320.1"/>
    </source>
</evidence>
<dbReference type="AlphaFoldDB" id="A0ABD2MXU1"/>
<proteinExistence type="predicted"/>
<keyword evidence="2" id="KW-1185">Reference proteome</keyword>
<reference evidence="1 2" key="1">
    <citation type="journal article" date="2021" name="BMC Biol.">
        <title>Horizontally acquired antibacterial genes associated with adaptive radiation of ladybird beetles.</title>
        <authorList>
            <person name="Li H.S."/>
            <person name="Tang X.F."/>
            <person name="Huang Y.H."/>
            <person name="Xu Z.Y."/>
            <person name="Chen M.L."/>
            <person name="Du X.Y."/>
            <person name="Qiu B.Y."/>
            <person name="Chen P.T."/>
            <person name="Zhang W."/>
            <person name="Slipinski A."/>
            <person name="Escalona H.E."/>
            <person name="Waterhouse R.M."/>
            <person name="Zwick A."/>
            <person name="Pang H."/>
        </authorList>
    </citation>
    <scope>NUCLEOTIDE SEQUENCE [LARGE SCALE GENOMIC DNA]</scope>
    <source>
        <strain evidence="1">SYSU2018</strain>
    </source>
</reference>
<gene>
    <name evidence="1" type="ORF">HHI36_021808</name>
</gene>
<accession>A0ABD2MXU1</accession>
<dbReference type="Proteomes" id="UP001516400">
    <property type="component" value="Unassembled WGS sequence"/>
</dbReference>
<dbReference type="EMBL" id="JABFTP020000042">
    <property type="protein sequence ID" value="KAL3271320.1"/>
    <property type="molecule type" value="Genomic_DNA"/>
</dbReference>